<proteinExistence type="predicted"/>
<dbReference type="InterPro" id="IPR036188">
    <property type="entry name" value="FAD/NAD-bd_sf"/>
</dbReference>
<keyword evidence="2" id="KW-0274">FAD</keyword>
<dbReference type="GO" id="GO:0050660">
    <property type="term" value="F:flavin adenine dinucleotide binding"/>
    <property type="evidence" value="ECO:0007669"/>
    <property type="project" value="InterPro"/>
</dbReference>
<keyword evidence="3" id="KW-0560">Oxidoreductase</keyword>
<evidence type="ECO:0008006" key="6">
    <source>
        <dbReference type="Google" id="ProtNLM"/>
    </source>
</evidence>
<accession>A0A8S3D8Q6</accession>
<reference evidence="4" key="1">
    <citation type="submission" date="2021-02" db="EMBL/GenBank/DDBJ databases">
        <authorList>
            <person name="Nowell W R."/>
        </authorList>
    </citation>
    <scope>NUCLEOTIDE SEQUENCE</scope>
</reference>
<feature type="non-terminal residue" evidence="4">
    <location>
        <position position="61"/>
    </location>
</feature>
<name>A0A8S3D8Q6_9BILA</name>
<sequence>NKHGVVVIGGGWTGLYALKYLLGEGLDAHLYESRSNIGGIWNFAENEAIGGVYKSAHATSS</sequence>
<organism evidence="4 5">
    <name type="scientific">Rotaria magnacalcarata</name>
    <dbReference type="NCBI Taxonomy" id="392030"/>
    <lineage>
        <taxon>Eukaryota</taxon>
        <taxon>Metazoa</taxon>
        <taxon>Spiralia</taxon>
        <taxon>Gnathifera</taxon>
        <taxon>Rotifera</taxon>
        <taxon>Eurotatoria</taxon>
        <taxon>Bdelloidea</taxon>
        <taxon>Philodinida</taxon>
        <taxon>Philodinidae</taxon>
        <taxon>Rotaria</taxon>
    </lineage>
</organism>
<evidence type="ECO:0000256" key="2">
    <source>
        <dbReference type="ARBA" id="ARBA00022827"/>
    </source>
</evidence>
<protein>
    <recommendedName>
        <fullName evidence="6">Flavin-containing monooxygenase</fullName>
    </recommendedName>
</protein>
<gene>
    <name evidence="4" type="ORF">GIL414_LOCUS56739</name>
</gene>
<dbReference type="GO" id="GO:0050661">
    <property type="term" value="F:NADP binding"/>
    <property type="evidence" value="ECO:0007669"/>
    <property type="project" value="InterPro"/>
</dbReference>
<evidence type="ECO:0000256" key="3">
    <source>
        <dbReference type="ARBA" id="ARBA00023002"/>
    </source>
</evidence>
<comment type="caution">
    <text evidence="4">The sequence shown here is derived from an EMBL/GenBank/DDBJ whole genome shotgun (WGS) entry which is preliminary data.</text>
</comment>
<evidence type="ECO:0000256" key="1">
    <source>
        <dbReference type="ARBA" id="ARBA00022630"/>
    </source>
</evidence>
<dbReference type="EMBL" id="CAJOBJ010204499">
    <property type="protein sequence ID" value="CAF4992828.1"/>
    <property type="molecule type" value="Genomic_DNA"/>
</dbReference>
<keyword evidence="1" id="KW-0285">Flavoprotein</keyword>
<dbReference type="Gene3D" id="3.50.50.60">
    <property type="entry name" value="FAD/NAD(P)-binding domain"/>
    <property type="match status" value="1"/>
</dbReference>
<feature type="non-terminal residue" evidence="4">
    <location>
        <position position="1"/>
    </location>
</feature>
<evidence type="ECO:0000313" key="4">
    <source>
        <dbReference type="EMBL" id="CAF4992828.1"/>
    </source>
</evidence>
<dbReference type="Pfam" id="PF00743">
    <property type="entry name" value="FMO-like"/>
    <property type="match status" value="1"/>
</dbReference>
<dbReference type="GO" id="GO:0004499">
    <property type="term" value="F:N,N-dimethylaniline monooxygenase activity"/>
    <property type="evidence" value="ECO:0007669"/>
    <property type="project" value="InterPro"/>
</dbReference>
<dbReference type="Proteomes" id="UP000681720">
    <property type="component" value="Unassembled WGS sequence"/>
</dbReference>
<dbReference type="InterPro" id="IPR020946">
    <property type="entry name" value="Flavin_mOase-like"/>
</dbReference>
<evidence type="ECO:0000313" key="5">
    <source>
        <dbReference type="Proteomes" id="UP000681720"/>
    </source>
</evidence>
<dbReference type="AlphaFoldDB" id="A0A8S3D8Q6"/>
<dbReference type="SUPFAM" id="SSF51905">
    <property type="entry name" value="FAD/NAD(P)-binding domain"/>
    <property type="match status" value="1"/>
</dbReference>